<evidence type="ECO:0000259" key="1">
    <source>
        <dbReference type="Pfam" id="PF26300"/>
    </source>
</evidence>
<dbReference type="InterPro" id="IPR058710">
    <property type="entry name" value="PEPCK_lobe_2"/>
</dbReference>
<sequence length="1191" mass="133864">MVAGKSSDLARICGIDENGQQAPLDREKAQLVIAVKLAASGYDVPSTPATEKAGVLDLASDLFRVYREQSRLLQNTPCPIDQRIQAFLNDALSTSEDAIPQLPTTHLAADRYGIAKELSFPQGKDEFHNSEISSYRISNGVLHNPLNDKRTTAGVFHVADYGLPIPADKIPVPLVTFGRLLTKAFQPPAELNTIPYTSEWEKPVSTMVSLQLRPLVCPEVPGVTPEKRSEVRFYVPGGCTANLDFVENIFGNGGDSRLPENDAGLDTEHWTGTTGCVVLAPHLRTMLKKEMGLPHISNATDKQKATGMCWEDEKELYNGGKPFKITCRDERGIMVTILADNYFGYCKKEIKTQIGLSANIFGLAEEEHAGGALAFKAVNLGEHFKANPRYMQTVVPKKAEKNTYTFEEAMKLLGNTVTIHPEGYATDNRFEDIHFLPEDMELNVQTQSAKFTNKKTGEQQSIRLLPNHMYVHPSGYKVLVNKHPTIPKWKLTGILSEPTFCHKPSTVSGGGKSEISKSLNDAVIHGPIFIGNYEEDMAVVEQIVNRDYSNCLLPEYKEHHSDPSRPILSMDRTLGSVIKLLTPDDIYTEEHNKFLESIPNHIFAILFAIKSNYKADMGTNWRKHFTVDITNGSPGHELKFQNRQLVGSYLRVGFSQDGTWRNYKMRQDFIPASKVQMEDDITASVVVPREQLKGLPSEYSRYPSVKVSQNCEWRLFQRPDDAIHPGYDTLTESDMSSPGLFCSNFEPLTKDLMKLFTEEMYFYDLMTEPMKEHMTKAKDYDGFNICSAKPRMVDGAPTKNPRYLQVRPDVSFPKDKYLAELGARLYRRQSVDDKVIFPVAGVLSGRRNNPPDELNGKKIRPLCVYNPLHYQELPELLMDYVCCVTGKSPSTTGAGSEGALSKGPFNAIGATADLNNMLISMMLTGYGGFSSAAGYIGPKYRMDHDFSLIVPEMWCRMTPEERDPDYLIKNGFMEKVEDFEYEGRNIPASRLGYRMTKRFSHYFFCRIFDNPTGVFTDEMLKPETQDMSVYVDGIENIAQAMEVSAKKYFEDGIIEDACPPLRAVLSCMAYGHYKGKSIQDPEIRAMFTRDALLKSNWYRQRLLKKQAKEIALVEHKQIPSLEAFLARPGYEAEAERLDIKGRLESARKRLAYIKTNDYVESLVGTLGSDPIHDGYNLNTVGDDKIPTDIVV</sequence>
<dbReference type="Pfam" id="PF26300">
    <property type="entry name" value="PEPCK_PPi_lobe_2"/>
    <property type="match status" value="1"/>
</dbReference>
<protein>
    <recommendedName>
        <fullName evidence="1">PPi-type phosphoenolpyruvate carboxykinase lobe 2 domain-containing protein</fullName>
    </recommendedName>
</protein>
<accession>A0A7S3L3V2</accession>
<reference evidence="2" key="1">
    <citation type="submission" date="2021-01" db="EMBL/GenBank/DDBJ databases">
        <authorList>
            <person name="Corre E."/>
            <person name="Pelletier E."/>
            <person name="Niang G."/>
            <person name="Scheremetjew M."/>
            <person name="Finn R."/>
            <person name="Kale V."/>
            <person name="Holt S."/>
            <person name="Cochrane G."/>
            <person name="Meng A."/>
            <person name="Brown T."/>
            <person name="Cohen L."/>
        </authorList>
    </citation>
    <scope>NUCLEOTIDE SEQUENCE</scope>
    <source>
        <strain evidence="2">CCMP127</strain>
    </source>
</reference>
<name>A0A7S3L3V2_9STRA</name>
<dbReference type="EMBL" id="HBIM01007153">
    <property type="protein sequence ID" value="CAE0408330.1"/>
    <property type="molecule type" value="Transcribed_RNA"/>
</dbReference>
<gene>
    <name evidence="2" type="ORF">ACOF00016_LOCUS6089</name>
</gene>
<evidence type="ECO:0000313" key="2">
    <source>
        <dbReference type="EMBL" id="CAE0408330.1"/>
    </source>
</evidence>
<organism evidence="2">
    <name type="scientific">Amphora coffeiformis</name>
    <dbReference type="NCBI Taxonomy" id="265554"/>
    <lineage>
        <taxon>Eukaryota</taxon>
        <taxon>Sar</taxon>
        <taxon>Stramenopiles</taxon>
        <taxon>Ochrophyta</taxon>
        <taxon>Bacillariophyta</taxon>
        <taxon>Bacillariophyceae</taxon>
        <taxon>Bacillariophycidae</taxon>
        <taxon>Thalassiophysales</taxon>
        <taxon>Catenulaceae</taxon>
        <taxon>Amphora</taxon>
    </lineage>
</organism>
<proteinExistence type="predicted"/>
<feature type="domain" description="PPi-type phosphoenolpyruvate carboxykinase lobe 2" evidence="1">
    <location>
        <begin position="531"/>
        <end position="640"/>
    </location>
</feature>
<dbReference type="AlphaFoldDB" id="A0A7S3L3V2"/>